<gene>
    <name evidence="3" type="ORF">TWF703_010607</name>
</gene>
<evidence type="ECO:0000256" key="2">
    <source>
        <dbReference type="SAM" id="MobiDB-lite"/>
    </source>
</evidence>
<feature type="compositionally biased region" description="Basic and acidic residues" evidence="2">
    <location>
        <begin position="373"/>
        <end position="392"/>
    </location>
</feature>
<dbReference type="Proteomes" id="UP000480548">
    <property type="component" value="Unassembled WGS sequence"/>
</dbReference>
<dbReference type="InterPro" id="IPR036770">
    <property type="entry name" value="Ankyrin_rpt-contain_sf"/>
</dbReference>
<keyword evidence="1" id="KW-0040">ANK repeat</keyword>
<dbReference type="SUPFAM" id="SSF48403">
    <property type="entry name" value="Ankyrin repeat"/>
    <property type="match status" value="1"/>
</dbReference>
<protein>
    <submittedName>
        <fullName evidence="3">Uncharacterized protein</fullName>
    </submittedName>
</protein>
<reference evidence="3 4" key="1">
    <citation type="submission" date="2019-06" db="EMBL/GenBank/DDBJ databases">
        <authorList>
            <person name="Palmer J.M."/>
        </authorList>
    </citation>
    <scope>NUCLEOTIDE SEQUENCE [LARGE SCALE GENOMIC DNA]</scope>
    <source>
        <strain evidence="3 4">TWF703</strain>
    </source>
</reference>
<name>A0A7C8NQD0_ORBOL</name>
<evidence type="ECO:0000313" key="3">
    <source>
        <dbReference type="EMBL" id="KAF3125961.1"/>
    </source>
</evidence>
<feature type="repeat" description="ANK" evidence="1">
    <location>
        <begin position="317"/>
        <end position="349"/>
    </location>
</feature>
<accession>A0A7C8NQD0</accession>
<feature type="region of interest" description="Disordered" evidence="2">
    <location>
        <begin position="371"/>
        <end position="398"/>
    </location>
</feature>
<dbReference type="PROSITE" id="PS50088">
    <property type="entry name" value="ANK_REPEAT"/>
    <property type="match status" value="1"/>
</dbReference>
<evidence type="ECO:0000313" key="4">
    <source>
        <dbReference type="Proteomes" id="UP000480548"/>
    </source>
</evidence>
<comment type="caution">
    <text evidence="3">The sequence shown here is derived from an EMBL/GenBank/DDBJ whole genome shotgun (WGS) entry which is preliminary data.</text>
</comment>
<dbReference type="InterPro" id="IPR053137">
    <property type="entry name" value="NLR-like"/>
</dbReference>
<dbReference type="PANTHER" id="PTHR46082">
    <property type="entry name" value="ATP/GTP-BINDING PROTEIN-RELATED"/>
    <property type="match status" value="1"/>
</dbReference>
<dbReference type="InterPro" id="IPR002110">
    <property type="entry name" value="Ankyrin_rpt"/>
</dbReference>
<dbReference type="Gene3D" id="3.40.50.1580">
    <property type="entry name" value="Nucleoside phosphorylase domain"/>
    <property type="match status" value="1"/>
</dbReference>
<dbReference type="GO" id="GO:0009116">
    <property type="term" value="P:nucleoside metabolic process"/>
    <property type="evidence" value="ECO:0007669"/>
    <property type="project" value="InterPro"/>
</dbReference>
<dbReference type="PROSITE" id="PS50297">
    <property type="entry name" value="ANK_REP_REGION"/>
    <property type="match status" value="1"/>
</dbReference>
<proteinExistence type="predicted"/>
<organism evidence="3 4">
    <name type="scientific">Orbilia oligospora</name>
    <name type="common">Nematode-trapping fungus</name>
    <name type="synonym">Arthrobotrys oligospora</name>
    <dbReference type="NCBI Taxonomy" id="2813651"/>
    <lineage>
        <taxon>Eukaryota</taxon>
        <taxon>Fungi</taxon>
        <taxon>Dikarya</taxon>
        <taxon>Ascomycota</taxon>
        <taxon>Pezizomycotina</taxon>
        <taxon>Orbiliomycetes</taxon>
        <taxon>Orbiliales</taxon>
        <taxon>Orbiliaceae</taxon>
        <taxon>Orbilia</taxon>
    </lineage>
</organism>
<dbReference type="GO" id="GO:0003824">
    <property type="term" value="F:catalytic activity"/>
    <property type="evidence" value="ECO:0007669"/>
    <property type="project" value="InterPro"/>
</dbReference>
<dbReference type="AlphaFoldDB" id="A0A7C8NQD0"/>
<dbReference type="Gene3D" id="1.25.40.20">
    <property type="entry name" value="Ankyrin repeat-containing domain"/>
    <property type="match status" value="1"/>
</dbReference>
<sequence>MSGNTPQPVTSLPRTHKDYTVGWVCALPLERTPAVAMLDVQHPRLEIPAADRNAYALGSIGEHNIGIARLPKGMIGNDNAAAVATQMVMTFTNVKFGFMVGIGGGIPPAVRLGDVVVGTLGDGGPRWRLSEDWGTGQPSAFASSSINKIGDCIRSKRRLQNTQYLAELEAKQPNLAKKFLRNESMKDIAFKAAASHIRKSDIISQTLIEEDDDEEEDDEEEEQTAAFAKELLGYVQGVDVKLENSAMDLISGIGDQIYEARADIKFMHSNMDKEENRQIISWLTGTDYESIHADYRKKKDEWNGRIAKTEVETKDSKGLTALSLATQRGYKATVQLLLDAGAEIETDRNATIQSSGFQIWGVLVPPEGIVSESHPRRDERCGNGRSCRDSRSYRRKKS</sequence>
<dbReference type="SUPFAM" id="SSF53167">
    <property type="entry name" value="Purine and uridine phosphorylases"/>
    <property type="match status" value="1"/>
</dbReference>
<dbReference type="EMBL" id="WIQZ01000087">
    <property type="protein sequence ID" value="KAF3125961.1"/>
    <property type="molecule type" value="Genomic_DNA"/>
</dbReference>
<dbReference type="PANTHER" id="PTHR46082:SF11">
    <property type="entry name" value="AAA+ ATPASE DOMAIN-CONTAINING PROTEIN-RELATED"/>
    <property type="match status" value="1"/>
</dbReference>
<evidence type="ECO:0000256" key="1">
    <source>
        <dbReference type="PROSITE-ProRule" id="PRU00023"/>
    </source>
</evidence>
<dbReference type="InterPro" id="IPR035994">
    <property type="entry name" value="Nucleoside_phosphorylase_sf"/>
</dbReference>